<reference evidence="1 2" key="1">
    <citation type="submission" date="2016-10" db="EMBL/GenBank/DDBJ databases">
        <authorList>
            <person name="de Groot N.N."/>
        </authorList>
    </citation>
    <scope>NUCLEOTIDE SEQUENCE [LARGE SCALE GENOMIC DNA]</scope>
    <source>
        <strain evidence="1 2">DSM 23399</strain>
    </source>
</reference>
<name>A0A1I1AQI2_9BACT</name>
<gene>
    <name evidence="1" type="ORF">SAMN04489723_108208</name>
</gene>
<dbReference type="STRING" id="237018.SAMN04489723_108208"/>
<dbReference type="RefSeq" id="WP_217647316.1">
    <property type="nucleotide sequence ID" value="NZ_FOKK01000008.1"/>
</dbReference>
<keyword evidence="2" id="KW-1185">Reference proteome</keyword>
<accession>A0A1I1AQI2</accession>
<dbReference type="EMBL" id="FOKK01000008">
    <property type="protein sequence ID" value="SFB38603.1"/>
    <property type="molecule type" value="Genomic_DNA"/>
</dbReference>
<organism evidence="1 2">
    <name type="scientific">Algoriphagus aquimarinus</name>
    <dbReference type="NCBI Taxonomy" id="237018"/>
    <lineage>
        <taxon>Bacteria</taxon>
        <taxon>Pseudomonadati</taxon>
        <taxon>Bacteroidota</taxon>
        <taxon>Cytophagia</taxon>
        <taxon>Cytophagales</taxon>
        <taxon>Cyclobacteriaceae</taxon>
        <taxon>Algoriphagus</taxon>
    </lineage>
</organism>
<evidence type="ECO:0000313" key="1">
    <source>
        <dbReference type="EMBL" id="SFB38603.1"/>
    </source>
</evidence>
<feature type="non-terminal residue" evidence="1">
    <location>
        <position position="129"/>
    </location>
</feature>
<evidence type="ECO:0000313" key="2">
    <source>
        <dbReference type="Proteomes" id="UP000198790"/>
    </source>
</evidence>
<dbReference type="AlphaFoldDB" id="A0A1I1AQI2"/>
<sequence>MITNNLNRTVTPLAELVNSNKLKDSNAIEGEVTFIEYESAEGVTATQIYRTFEIQLVKAGFKLVFSCRSADCGNMPMHFVRNYIDGSEDLGNSMVEKKGSFIVATGSHENETYYVIIVVGENSHEKMSR</sequence>
<proteinExistence type="predicted"/>
<dbReference type="Proteomes" id="UP000198790">
    <property type="component" value="Unassembled WGS sequence"/>
</dbReference>
<protein>
    <submittedName>
        <fullName evidence="1">Uncharacterized protein</fullName>
    </submittedName>
</protein>